<organism evidence="2">
    <name type="scientific">Fagus sylvatica</name>
    <name type="common">Beechnut</name>
    <dbReference type="NCBI Taxonomy" id="28930"/>
    <lineage>
        <taxon>Eukaryota</taxon>
        <taxon>Viridiplantae</taxon>
        <taxon>Streptophyta</taxon>
        <taxon>Embryophyta</taxon>
        <taxon>Tracheophyta</taxon>
        <taxon>Spermatophyta</taxon>
        <taxon>Magnoliopsida</taxon>
        <taxon>eudicotyledons</taxon>
        <taxon>Gunneridae</taxon>
        <taxon>Pentapetalae</taxon>
        <taxon>rosids</taxon>
        <taxon>fabids</taxon>
        <taxon>Fagales</taxon>
        <taxon>Fagaceae</taxon>
        <taxon>Fagus</taxon>
    </lineage>
</organism>
<reference evidence="2" key="1">
    <citation type="submission" date="2018-02" db="EMBL/GenBank/DDBJ databases">
        <authorList>
            <person name="Cohen D.B."/>
            <person name="Kent A.D."/>
        </authorList>
    </citation>
    <scope>NUCLEOTIDE SEQUENCE</scope>
</reference>
<dbReference type="Pfam" id="PF14223">
    <property type="entry name" value="Retrotran_gag_2"/>
    <property type="match status" value="1"/>
</dbReference>
<protein>
    <recommendedName>
        <fullName evidence="1">Retrovirus-related Pol polyprotein from transposon TNT 1-94-like beta-barrel domain-containing protein</fullName>
    </recommendedName>
</protein>
<gene>
    <name evidence="2" type="ORF">FSB_LOCUS27063</name>
</gene>
<sequence length="259" mass="29656">MASKTVVADLNRGEKLDGKNYNIWHRKIQYLLDELEVLETLTNSMEEPEMQRGDSMQEHLRKMSAMVHELKAAGNNLTDEQQIQAVIRSLPDSWEQMKLNMTHNESIQTLEDLSRHLELEAERRVAQGQSSAFFARHDTRAIDHVARDRVGFVEYRRVPAGSRWMCMGNESRVEVLGIGTYKLQLRHGRTLLLHDVLYAPGMRQNLLSVNVLLELGFSFGEVLDFVESSLDRHKHEARGKKAGSLIPLQRGILGFTHKT</sequence>
<feature type="domain" description="Retrovirus-related Pol polyprotein from transposon TNT 1-94-like beta-barrel" evidence="1">
    <location>
        <begin position="138"/>
        <end position="217"/>
    </location>
</feature>
<evidence type="ECO:0000313" key="2">
    <source>
        <dbReference type="EMBL" id="SPC99181.1"/>
    </source>
</evidence>
<evidence type="ECO:0000259" key="1">
    <source>
        <dbReference type="Pfam" id="PF22936"/>
    </source>
</evidence>
<dbReference type="AlphaFoldDB" id="A0A2N9GIQ1"/>
<dbReference type="InterPro" id="IPR054722">
    <property type="entry name" value="PolX-like_BBD"/>
</dbReference>
<dbReference type="PANTHER" id="PTHR47592">
    <property type="entry name" value="PBF68 PROTEIN"/>
    <property type="match status" value="1"/>
</dbReference>
<accession>A0A2N9GIQ1</accession>
<proteinExistence type="predicted"/>
<name>A0A2N9GIQ1_FAGSY</name>
<dbReference type="EMBL" id="OIVN01001946">
    <property type="protein sequence ID" value="SPC99181.1"/>
    <property type="molecule type" value="Genomic_DNA"/>
</dbReference>
<dbReference type="Pfam" id="PF22936">
    <property type="entry name" value="Pol_BBD"/>
    <property type="match status" value="1"/>
</dbReference>